<keyword evidence="8" id="KW-0539">Nucleus</keyword>
<evidence type="ECO:0000256" key="9">
    <source>
        <dbReference type="ARBA" id="ARBA00034617"/>
    </source>
</evidence>
<evidence type="ECO:0000256" key="6">
    <source>
        <dbReference type="ARBA" id="ARBA00023125"/>
    </source>
</evidence>
<evidence type="ECO:0000256" key="1">
    <source>
        <dbReference type="ARBA" id="ARBA00005446"/>
    </source>
</evidence>
<evidence type="ECO:0000256" key="4">
    <source>
        <dbReference type="ARBA" id="ARBA00022806"/>
    </source>
</evidence>
<gene>
    <name evidence="16" type="primary">LOC109482997</name>
</gene>
<keyword evidence="6" id="KW-0238">DNA-binding</keyword>
<evidence type="ECO:0000256" key="5">
    <source>
        <dbReference type="ARBA" id="ARBA00022840"/>
    </source>
</evidence>
<dbReference type="Pfam" id="PF00271">
    <property type="entry name" value="Helicase_C"/>
    <property type="match status" value="1"/>
</dbReference>
<feature type="compositionally biased region" description="Basic residues" evidence="12">
    <location>
        <begin position="413"/>
        <end position="424"/>
    </location>
</feature>
<keyword evidence="5" id="KW-0067">ATP-binding</keyword>
<dbReference type="EC" id="5.6.2.4" evidence="10"/>
<dbReference type="GO" id="GO:0005634">
    <property type="term" value="C:nucleus"/>
    <property type="evidence" value="ECO:0007669"/>
    <property type="project" value="TreeGrafter"/>
</dbReference>
<dbReference type="KEGG" id="bbel:109482997"/>
<evidence type="ECO:0000256" key="10">
    <source>
        <dbReference type="ARBA" id="ARBA00034808"/>
    </source>
</evidence>
<evidence type="ECO:0000256" key="12">
    <source>
        <dbReference type="SAM" id="MobiDB-lite"/>
    </source>
</evidence>
<keyword evidence="2" id="KW-0547">Nucleotide-binding</keyword>
<dbReference type="Gene3D" id="3.40.50.300">
    <property type="entry name" value="P-loop containing nucleotide triphosphate hydrolases"/>
    <property type="match status" value="2"/>
</dbReference>
<dbReference type="GO" id="GO:0005737">
    <property type="term" value="C:cytoplasm"/>
    <property type="evidence" value="ECO:0007669"/>
    <property type="project" value="TreeGrafter"/>
</dbReference>
<dbReference type="InterPro" id="IPR027417">
    <property type="entry name" value="P-loop_NTPase"/>
</dbReference>
<evidence type="ECO:0000256" key="3">
    <source>
        <dbReference type="ARBA" id="ARBA00022801"/>
    </source>
</evidence>
<dbReference type="Pfam" id="PF00270">
    <property type="entry name" value="DEAD"/>
    <property type="match status" value="1"/>
</dbReference>
<dbReference type="GO" id="GO:0003677">
    <property type="term" value="F:DNA binding"/>
    <property type="evidence" value="ECO:0007669"/>
    <property type="project" value="UniProtKB-KW"/>
</dbReference>
<evidence type="ECO:0000256" key="2">
    <source>
        <dbReference type="ARBA" id="ARBA00022741"/>
    </source>
</evidence>
<dbReference type="SMART" id="SM00487">
    <property type="entry name" value="DEXDc"/>
    <property type="match status" value="1"/>
</dbReference>
<feature type="compositionally biased region" description="Basic and acidic residues" evidence="12">
    <location>
        <begin position="425"/>
        <end position="434"/>
    </location>
</feature>
<dbReference type="PROSITE" id="PS51192">
    <property type="entry name" value="HELICASE_ATP_BIND_1"/>
    <property type="match status" value="1"/>
</dbReference>
<dbReference type="GO" id="GO:0009378">
    <property type="term" value="F:four-way junction helicase activity"/>
    <property type="evidence" value="ECO:0007669"/>
    <property type="project" value="TreeGrafter"/>
</dbReference>
<dbReference type="GO" id="GO:0000724">
    <property type="term" value="P:double-strand break repair via homologous recombination"/>
    <property type="evidence" value="ECO:0007669"/>
    <property type="project" value="TreeGrafter"/>
</dbReference>
<dbReference type="PROSITE" id="PS51194">
    <property type="entry name" value="HELICASE_CTER"/>
    <property type="match status" value="1"/>
</dbReference>
<keyword evidence="4" id="KW-0347">Helicase</keyword>
<keyword evidence="7" id="KW-0413">Isomerase</keyword>
<dbReference type="InterPro" id="IPR014001">
    <property type="entry name" value="Helicase_ATP-bd"/>
</dbReference>
<dbReference type="SUPFAM" id="SSF52540">
    <property type="entry name" value="P-loop containing nucleoside triphosphate hydrolases"/>
    <property type="match status" value="1"/>
</dbReference>
<comment type="catalytic activity">
    <reaction evidence="9">
        <text>Couples ATP hydrolysis with the unwinding of duplex DNA by translocating in the 3'-5' direction.</text>
        <dbReference type="EC" id="5.6.2.4"/>
    </reaction>
</comment>
<dbReference type="GeneID" id="109482997"/>
<keyword evidence="3" id="KW-0378">Hydrolase</keyword>
<evidence type="ECO:0000259" key="14">
    <source>
        <dbReference type="PROSITE" id="PS51194"/>
    </source>
</evidence>
<feature type="compositionally biased region" description="Polar residues" evidence="12">
    <location>
        <begin position="519"/>
        <end position="535"/>
    </location>
</feature>
<evidence type="ECO:0000313" key="16">
    <source>
        <dbReference type="RefSeq" id="XP_019641514.1"/>
    </source>
</evidence>
<feature type="region of interest" description="Disordered" evidence="12">
    <location>
        <begin position="505"/>
        <end position="535"/>
    </location>
</feature>
<evidence type="ECO:0000259" key="13">
    <source>
        <dbReference type="PROSITE" id="PS51192"/>
    </source>
</evidence>
<feature type="domain" description="Helicase ATP-binding" evidence="13">
    <location>
        <begin position="25"/>
        <end position="194"/>
    </location>
</feature>
<dbReference type="GO" id="GO:0005524">
    <property type="term" value="F:ATP binding"/>
    <property type="evidence" value="ECO:0007669"/>
    <property type="project" value="UniProtKB-KW"/>
</dbReference>
<evidence type="ECO:0000256" key="11">
    <source>
        <dbReference type="ARBA" id="ARBA00044542"/>
    </source>
</evidence>
<dbReference type="RefSeq" id="XP_019641514.1">
    <property type="nucleotide sequence ID" value="XM_019785955.1"/>
</dbReference>
<evidence type="ECO:0000256" key="7">
    <source>
        <dbReference type="ARBA" id="ARBA00023235"/>
    </source>
</evidence>
<accession>A0A6P5A5F6</accession>
<feature type="region of interest" description="Disordered" evidence="12">
    <location>
        <begin position="404"/>
        <end position="434"/>
    </location>
</feature>
<dbReference type="NCBIfam" id="TIGR00614">
    <property type="entry name" value="recQ_fam"/>
    <property type="match status" value="1"/>
</dbReference>
<reference evidence="16" key="1">
    <citation type="submission" date="2025-08" db="UniProtKB">
        <authorList>
            <consortium name="RefSeq"/>
        </authorList>
    </citation>
    <scope>IDENTIFICATION</scope>
    <source>
        <tissue evidence="16">Gonad</tissue>
    </source>
</reference>
<keyword evidence="15" id="KW-1185">Reference proteome</keyword>
<dbReference type="PANTHER" id="PTHR13710">
    <property type="entry name" value="DNA HELICASE RECQ FAMILY MEMBER"/>
    <property type="match status" value="1"/>
</dbReference>
<dbReference type="GO" id="GO:0005694">
    <property type="term" value="C:chromosome"/>
    <property type="evidence" value="ECO:0007669"/>
    <property type="project" value="TreeGrafter"/>
</dbReference>
<dbReference type="InterPro" id="IPR011545">
    <property type="entry name" value="DEAD/DEAH_box_helicase_dom"/>
</dbReference>
<dbReference type="SMART" id="SM00490">
    <property type="entry name" value="HELICc"/>
    <property type="match status" value="1"/>
</dbReference>
<dbReference type="AlphaFoldDB" id="A0A6P5A5F6"/>
<evidence type="ECO:0000256" key="8">
    <source>
        <dbReference type="ARBA" id="ARBA00023242"/>
    </source>
</evidence>
<sequence>MEAKVRRVFREVWDFEPRETQLRATIAALEGHDVFLGIATGSGKSLCYQSIPLCVTEPKLVVVVSPLRALMSDQIHRFEATTGYKGAHLRSSLDVKRFKDAPDIGVRLVFMAPEELISAEGRALLQNPPLPIALVAIDEAHCILDWGPEFRTAFNAIGTLRASTPGVPFMGLTATATPEVQEVVIQKLHMNSPTIIRGSLDRTNIFLLRKKKSSIKADLRPLLDAVHQAATHTDVDKHLVYVSRKQKVMEVWALFKNKCSPAMQKRVRVFHADISASAKDNVLEGFRDGSIRIIIATVAFGMGIDIPDVKGVIVYQLPSTIGQLYQQIGRAGRGGDQAYAVVFHSAADTKTADKGAAEFIQTDRCLRKELLHHLGEEDREEEMEEIMTCCSVCGGDSVDTFLFTSNSPDGEKRGKKRQKPRPKRKTDTGNEENLKNSLYDMRDEWFEQNEQFLFIGPCGLMADAAIDRIVKNVHSIHTEQDLAKLKGVPKDMTAHILSIINRHIPEKEKETNTTKRNRQQGNNNRVLRDLTNTVL</sequence>
<proteinExistence type="inferred from homology"/>
<dbReference type="CDD" id="cd17920">
    <property type="entry name" value="DEXHc_RecQ"/>
    <property type="match status" value="1"/>
</dbReference>
<dbReference type="GO" id="GO:0043138">
    <property type="term" value="F:3'-5' DNA helicase activity"/>
    <property type="evidence" value="ECO:0007669"/>
    <property type="project" value="UniProtKB-EC"/>
</dbReference>
<dbReference type="OrthoDB" id="10040197at2759"/>
<dbReference type="GO" id="GO:0016787">
    <property type="term" value="F:hydrolase activity"/>
    <property type="evidence" value="ECO:0007669"/>
    <property type="project" value="UniProtKB-KW"/>
</dbReference>
<dbReference type="InterPro" id="IPR001650">
    <property type="entry name" value="Helicase_C-like"/>
</dbReference>
<dbReference type="Proteomes" id="UP000515135">
    <property type="component" value="Unplaced"/>
</dbReference>
<protein>
    <recommendedName>
        <fullName evidence="10">DNA 3'-5' helicase</fullName>
        <ecNumber evidence="10">5.6.2.4</ecNumber>
    </recommendedName>
    <alternativeName>
        <fullName evidence="11">DNA 3'-5' helicase BLM</fullName>
    </alternativeName>
</protein>
<organism evidence="15 16">
    <name type="scientific">Branchiostoma belcheri</name>
    <name type="common">Amphioxus</name>
    <dbReference type="NCBI Taxonomy" id="7741"/>
    <lineage>
        <taxon>Eukaryota</taxon>
        <taxon>Metazoa</taxon>
        <taxon>Chordata</taxon>
        <taxon>Cephalochordata</taxon>
        <taxon>Leptocardii</taxon>
        <taxon>Amphioxiformes</taxon>
        <taxon>Branchiostomatidae</taxon>
        <taxon>Branchiostoma</taxon>
    </lineage>
</organism>
<name>A0A6P5A5F6_BRABE</name>
<evidence type="ECO:0000313" key="15">
    <source>
        <dbReference type="Proteomes" id="UP000515135"/>
    </source>
</evidence>
<dbReference type="InterPro" id="IPR004589">
    <property type="entry name" value="DNA_helicase_ATP-dep_RecQ"/>
</dbReference>
<dbReference type="PANTHER" id="PTHR13710:SF153">
    <property type="entry name" value="RECQ-LIKE DNA HELICASE BLM"/>
    <property type="match status" value="1"/>
</dbReference>
<feature type="domain" description="Helicase C-terminal" evidence="14">
    <location>
        <begin position="218"/>
        <end position="387"/>
    </location>
</feature>
<comment type="similarity">
    <text evidence="1">Belongs to the helicase family. RecQ subfamily.</text>
</comment>